<dbReference type="OrthoDB" id="9774290at2"/>
<organism evidence="5 7">
    <name type="scientific">Lentilactobacillus parakefiri</name>
    <dbReference type="NCBI Taxonomy" id="152332"/>
    <lineage>
        <taxon>Bacteria</taxon>
        <taxon>Bacillati</taxon>
        <taxon>Bacillota</taxon>
        <taxon>Bacilli</taxon>
        <taxon>Lactobacillales</taxon>
        <taxon>Lactobacillaceae</taxon>
        <taxon>Lentilactobacillus</taxon>
    </lineage>
</organism>
<evidence type="ECO:0000313" key="6">
    <source>
        <dbReference type="EMBL" id="TDG94846.1"/>
    </source>
</evidence>
<evidence type="ECO:0000313" key="8">
    <source>
        <dbReference type="Proteomes" id="UP000294668"/>
    </source>
</evidence>
<dbReference type="EMBL" id="BDGB01000029">
    <property type="protein sequence ID" value="GAW71372.1"/>
    <property type="molecule type" value="Genomic_DNA"/>
</dbReference>
<keyword evidence="8" id="KW-1185">Reference proteome</keyword>
<dbReference type="PIRSF" id="PIRSF006078">
    <property type="entry name" value="GlxK"/>
    <property type="match status" value="1"/>
</dbReference>
<dbReference type="PANTHER" id="PTHR21599">
    <property type="entry name" value="GLYCERATE KINASE"/>
    <property type="match status" value="1"/>
</dbReference>
<dbReference type="InterPro" id="IPR018193">
    <property type="entry name" value="Glyc_kinase_flavodox-like_fold"/>
</dbReference>
<comment type="caution">
    <text evidence="5">The sequence shown here is derived from an EMBL/GenBank/DDBJ whole genome shotgun (WGS) entry which is preliminary data.</text>
</comment>
<reference evidence="5 7" key="1">
    <citation type="journal article" date="2017" name="Biosci Microbiota Food Health">
        <title>Genomic characterization reconfirms the taxonomic status of Lactobacillus parakefiri.</title>
        <authorList>
            <person name="Tanizawa Y."/>
            <person name="Kobayashi H."/>
            <person name="Kaminuma E."/>
            <person name="Sakamoto M."/>
            <person name="Ohkuma M."/>
            <person name="Nakamura Y."/>
            <person name="Arita M."/>
            <person name="Tohno M."/>
        </authorList>
    </citation>
    <scope>NUCLEOTIDE SEQUENCE [LARGE SCALE GENOMIC DNA]</scope>
    <source>
        <strain evidence="5 7">JCM 8573</strain>
    </source>
</reference>
<dbReference type="PANTHER" id="PTHR21599:SF0">
    <property type="entry name" value="GLYCERATE KINASE"/>
    <property type="match status" value="1"/>
</dbReference>
<name>A0A224VFP9_9LACO</name>
<evidence type="ECO:0000313" key="5">
    <source>
        <dbReference type="EMBL" id="GAW71372.1"/>
    </source>
</evidence>
<dbReference type="NCBIfam" id="TIGR00045">
    <property type="entry name" value="glycerate kinase"/>
    <property type="match status" value="1"/>
</dbReference>
<dbReference type="Gene3D" id="3.90.1510.10">
    <property type="entry name" value="Glycerate kinase, domain 2"/>
    <property type="match status" value="1"/>
</dbReference>
<keyword evidence="3 4" id="KW-0418">Kinase</keyword>
<evidence type="ECO:0000256" key="3">
    <source>
        <dbReference type="ARBA" id="ARBA00022777"/>
    </source>
</evidence>
<dbReference type="Gene3D" id="3.40.50.10350">
    <property type="entry name" value="Glycerate kinase, domain 1"/>
    <property type="match status" value="1"/>
</dbReference>
<comment type="similarity">
    <text evidence="1 4">Belongs to the glycerate kinase type-1 family.</text>
</comment>
<gene>
    <name evidence="5" type="primary">glxK</name>
    <name evidence="6" type="ORF">C5L28_000885</name>
    <name evidence="5" type="ORF">LPKJCM_00452</name>
</gene>
<reference evidence="6 8" key="2">
    <citation type="journal article" date="2019" name="Appl. Microbiol. Biotechnol.">
        <title>Uncovering carbohydrate metabolism through a genotype-phenotype association study of 56 lactic acid bacteria genomes.</title>
        <authorList>
            <person name="Buron-Moles G."/>
            <person name="Chailyan A."/>
            <person name="Dolejs I."/>
            <person name="Forster J."/>
            <person name="Miks M.H."/>
        </authorList>
    </citation>
    <scope>NUCLEOTIDE SEQUENCE [LARGE SCALE GENOMIC DNA]</scope>
    <source>
        <strain evidence="6 8">DSM 10551</strain>
    </source>
</reference>
<dbReference type="InterPro" id="IPR018197">
    <property type="entry name" value="Glycerate_kinase_RE-like"/>
</dbReference>
<dbReference type="RefSeq" id="WP_057961582.1">
    <property type="nucleotide sequence ID" value="NZ_BAAAXO010000039.1"/>
</dbReference>
<evidence type="ECO:0000256" key="4">
    <source>
        <dbReference type="PIRNR" id="PIRNR006078"/>
    </source>
</evidence>
<evidence type="ECO:0000256" key="2">
    <source>
        <dbReference type="ARBA" id="ARBA00022679"/>
    </source>
</evidence>
<dbReference type="Pfam" id="PF02595">
    <property type="entry name" value="Gly_kinase"/>
    <property type="match status" value="1"/>
</dbReference>
<dbReference type="Proteomes" id="UP000294668">
    <property type="component" value="Unassembled WGS sequence"/>
</dbReference>
<dbReference type="EMBL" id="PUFL01000009">
    <property type="protein sequence ID" value="TDG94846.1"/>
    <property type="molecule type" value="Genomic_DNA"/>
</dbReference>
<proteinExistence type="inferred from homology"/>
<dbReference type="AlphaFoldDB" id="A0A224VFP9"/>
<dbReference type="Proteomes" id="UP000214739">
    <property type="component" value="Unassembled WGS sequence"/>
</dbReference>
<dbReference type="GO" id="GO:0031388">
    <property type="term" value="P:organic acid phosphorylation"/>
    <property type="evidence" value="ECO:0007669"/>
    <property type="project" value="UniProtKB-UniRule"/>
</dbReference>
<dbReference type="InterPro" id="IPR036129">
    <property type="entry name" value="Glycerate_kinase_sf"/>
</dbReference>
<keyword evidence="2 4" id="KW-0808">Transferase</keyword>
<dbReference type="InterPro" id="IPR004381">
    <property type="entry name" value="Glycerate_kinase"/>
</dbReference>
<protein>
    <submittedName>
        <fullName evidence="5">Glycerate kinase</fullName>
    </submittedName>
</protein>
<evidence type="ECO:0000313" key="7">
    <source>
        <dbReference type="Proteomes" id="UP000214739"/>
    </source>
</evidence>
<accession>A0A224VFP9</accession>
<evidence type="ECO:0000256" key="1">
    <source>
        <dbReference type="ARBA" id="ARBA00006284"/>
    </source>
</evidence>
<dbReference type="SUPFAM" id="SSF110738">
    <property type="entry name" value="Glycerate kinase I"/>
    <property type="match status" value="1"/>
</dbReference>
<dbReference type="GO" id="GO:0008887">
    <property type="term" value="F:glycerate kinase activity"/>
    <property type="evidence" value="ECO:0007669"/>
    <property type="project" value="UniProtKB-UniRule"/>
</dbReference>
<reference evidence="6" key="3">
    <citation type="submission" date="2019-02" db="EMBL/GenBank/DDBJ databases">
        <authorList>
            <person name="Buron G."/>
            <person name="Chaylann A."/>
            <person name="Dolejs I."/>
            <person name="Forster J."/>
            <person name="Miks M.H."/>
        </authorList>
    </citation>
    <scope>NUCLEOTIDE SEQUENCE</scope>
    <source>
        <strain evidence="6">DSM 10551</strain>
    </source>
</reference>
<sequence>MEKIVIATDSFKGSASSQEVADDLQRGLMAANAGLQIKKVPFADGGEGTVTAVVGATKGQLMTTKVTGSAGSQIDAEWGLIDNQTAVIEMAAAAGYTQGQKTDVTLRSTYGVGELIEAALDHGVNKIFLGLGGSSTNDGGVGMAQALGGHFYDRKGHEISRGIGGLKDLEKVDLSQIDQRIHSVQVVGLSDVMNPLVGKSGATAIFGPQKGVQKAQIAAFDARLQRLARLTADSIGQDFSSVSGAGAAGGLGFGVLAFLNGRLTSGIDEIMKLVNLKALIRDADWVITGEGRIDSQTLSGKLPMGVAKLAHSAKVRVIAVAGSLATDIQPLYDQGFDLIVSTTTRPVTVPEAIHQAPQLIQQTGFRIGKLIQLIH</sequence>